<name>M2XF42_GALSU</name>
<dbReference type="KEGG" id="gsl:Gasu_39940"/>
<dbReference type="Gramene" id="EME28622">
    <property type="protein sequence ID" value="EME28622"/>
    <property type="gene ID" value="Gasu_39940"/>
</dbReference>
<dbReference type="RefSeq" id="XP_005705142.1">
    <property type="nucleotide sequence ID" value="XM_005705085.1"/>
</dbReference>
<protein>
    <submittedName>
        <fullName evidence="1">Uncharacterized protein</fullName>
    </submittedName>
</protein>
<organism evidence="1 2">
    <name type="scientific">Galdieria sulphuraria</name>
    <name type="common">Red alga</name>
    <dbReference type="NCBI Taxonomy" id="130081"/>
    <lineage>
        <taxon>Eukaryota</taxon>
        <taxon>Rhodophyta</taxon>
        <taxon>Bangiophyceae</taxon>
        <taxon>Galdieriales</taxon>
        <taxon>Galdieriaceae</taxon>
        <taxon>Galdieria</taxon>
    </lineage>
</organism>
<proteinExistence type="predicted"/>
<accession>M2XF42</accession>
<dbReference type="AlphaFoldDB" id="M2XF42"/>
<gene>
    <name evidence="1" type="ORF">Gasu_39940</name>
</gene>
<sequence>MKQLGLLSKTIQKSSFLIQVCSSMLRNSGNKTDGNVYHYLEKEIERYICLEKSNIDSSRHSTKVIRKFC</sequence>
<dbReference type="EMBL" id="KB454518">
    <property type="protein sequence ID" value="EME28622.1"/>
    <property type="molecule type" value="Genomic_DNA"/>
</dbReference>
<evidence type="ECO:0000313" key="1">
    <source>
        <dbReference type="EMBL" id="EME28622.1"/>
    </source>
</evidence>
<evidence type="ECO:0000313" key="2">
    <source>
        <dbReference type="Proteomes" id="UP000030680"/>
    </source>
</evidence>
<reference evidence="2" key="1">
    <citation type="journal article" date="2013" name="Science">
        <title>Gene transfer from bacteria and archaea facilitated evolution of an extremophilic eukaryote.</title>
        <authorList>
            <person name="Schonknecht G."/>
            <person name="Chen W.H."/>
            <person name="Ternes C.M."/>
            <person name="Barbier G.G."/>
            <person name="Shrestha R.P."/>
            <person name="Stanke M."/>
            <person name="Brautigam A."/>
            <person name="Baker B.J."/>
            <person name="Banfield J.F."/>
            <person name="Garavito R.M."/>
            <person name="Carr K."/>
            <person name="Wilkerson C."/>
            <person name="Rensing S.A."/>
            <person name="Gagneul D."/>
            <person name="Dickenson N.E."/>
            <person name="Oesterhelt C."/>
            <person name="Lercher M.J."/>
            <person name="Weber A.P."/>
        </authorList>
    </citation>
    <scope>NUCLEOTIDE SEQUENCE [LARGE SCALE GENOMIC DNA]</scope>
    <source>
        <strain evidence="2">074W</strain>
    </source>
</reference>
<dbReference type="GeneID" id="17087477"/>
<dbReference type="Proteomes" id="UP000030680">
    <property type="component" value="Unassembled WGS sequence"/>
</dbReference>
<keyword evidence="2" id="KW-1185">Reference proteome</keyword>